<accession>A0AAN6DFH4</accession>
<dbReference type="RefSeq" id="XP_043060374.1">
    <property type="nucleotide sequence ID" value="XM_043202615.1"/>
</dbReference>
<protein>
    <submittedName>
        <fullName evidence="1">Uncharacterized protein</fullName>
    </submittedName>
</protein>
<dbReference type="GeneID" id="66126220"/>
<sequence length="92" mass="9866">MSPCGLGGSSSSKETTEAVSETGWCAEVYFGGSGQARLWSLSVDFDPQIKNTPEKVSKAPTRKTMHCAADLSAKSLKTTMEHNRTAVVKKTK</sequence>
<gene>
    <name evidence="1" type="ORF">KL928_002169</name>
</gene>
<evidence type="ECO:0000313" key="1">
    <source>
        <dbReference type="EMBL" id="KAG7819495.1"/>
    </source>
</evidence>
<name>A0AAN6DFH4_PICAN</name>
<reference evidence="1" key="1">
    <citation type="journal article" date="2021" name="G3 (Bethesda)">
        <title>Genomic diversity, chromosomal rearrangements, and interspecies hybridization in the ogataea polymorpha species complex.</title>
        <authorList>
            <person name="Hanson S.J."/>
            <person name="Cinneide E.O."/>
            <person name="Salzberg L.I."/>
            <person name="Wolfe K.H."/>
            <person name="McGowan J."/>
            <person name="Fitzpatrick D.A."/>
            <person name="Matlin K."/>
        </authorList>
    </citation>
    <scope>NUCLEOTIDE SEQUENCE</scope>
    <source>
        <strain evidence="1">61-244</strain>
    </source>
</reference>
<evidence type="ECO:0000313" key="2">
    <source>
        <dbReference type="Proteomes" id="UP001196530"/>
    </source>
</evidence>
<organism evidence="1 2">
    <name type="scientific">Pichia angusta</name>
    <name type="common">Yeast</name>
    <name type="synonym">Hansenula polymorpha</name>
    <dbReference type="NCBI Taxonomy" id="870730"/>
    <lineage>
        <taxon>Eukaryota</taxon>
        <taxon>Fungi</taxon>
        <taxon>Dikarya</taxon>
        <taxon>Ascomycota</taxon>
        <taxon>Saccharomycotina</taxon>
        <taxon>Pichiomycetes</taxon>
        <taxon>Pichiales</taxon>
        <taxon>Pichiaceae</taxon>
        <taxon>Ogataea</taxon>
    </lineage>
</organism>
<dbReference type="EMBL" id="JAHLUX010000004">
    <property type="protein sequence ID" value="KAG7819495.1"/>
    <property type="molecule type" value="Genomic_DNA"/>
</dbReference>
<comment type="caution">
    <text evidence="1">The sequence shown here is derived from an EMBL/GenBank/DDBJ whole genome shotgun (WGS) entry which is preliminary data.</text>
</comment>
<proteinExistence type="predicted"/>
<dbReference type="Proteomes" id="UP001196530">
    <property type="component" value="Unassembled WGS sequence"/>
</dbReference>
<dbReference type="AlphaFoldDB" id="A0AAN6DFH4"/>